<evidence type="ECO:0000313" key="3">
    <source>
        <dbReference type="Proteomes" id="UP000001357"/>
    </source>
</evidence>
<name>A9V7A6_MONBE</name>
<feature type="compositionally biased region" description="Polar residues" evidence="1">
    <location>
        <begin position="304"/>
        <end position="321"/>
    </location>
</feature>
<proteinExistence type="predicted"/>
<dbReference type="AlphaFoldDB" id="A9V7A6"/>
<feature type="region of interest" description="Disordered" evidence="1">
    <location>
        <begin position="295"/>
        <end position="321"/>
    </location>
</feature>
<dbReference type="GeneID" id="5893850"/>
<reference evidence="2 3" key="1">
    <citation type="journal article" date="2008" name="Nature">
        <title>The genome of the choanoflagellate Monosiga brevicollis and the origin of metazoans.</title>
        <authorList>
            <consortium name="JGI Sequencing"/>
            <person name="King N."/>
            <person name="Westbrook M.J."/>
            <person name="Young S.L."/>
            <person name="Kuo A."/>
            <person name="Abedin M."/>
            <person name="Chapman J."/>
            <person name="Fairclough S."/>
            <person name="Hellsten U."/>
            <person name="Isogai Y."/>
            <person name="Letunic I."/>
            <person name="Marr M."/>
            <person name="Pincus D."/>
            <person name="Putnam N."/>
            <person name="Rokas A."/>
            <person name="Wright K.J."/>
            <person name="Zuzow R."/>
            <person name="Dirks W."/>
            <person name="Good M."/>
            <person name="Goodstein D."/>
            <person name="Lemons D."/>
            <person name="Li W."/>
            <person name="Lyons J.B."/>
            <person name="Morris A."/>
            <person name="Nichols S."/>
            <person name="Richter D.J."/>
            <person name="Salamov A."/>
            <person name="Bork P."/>
            <person name="Lim W.A."/>
            <person name="Manning G."/>
            <person name="Miller W.T."/>
            <person name="McGinnis W."/>
            <person name="Shapiro H."/>
            <person name="Tjian R."/>
            <person name="Grigoriev I.V."/>
            <person name="Rokhsar D."/>
        </authorList>
    </citation>
    <scope>NUCLEOTIDE SEQUENCE [LARGE SCALE GENOMIC DNA]</scope>
    <source>
        <strain evidence="3">MX1 / ATCC 50154</strain>
    </source>
</reference>
<keyword evidence="3" id="KW-1185">Reference proteome</keyword>
<dbReference type="InParanoid" id="A9V7A6"/>
<protein>
    <submittedName>
        <fullName evidence="2">Uncharacterized protein</fullName>
    </submittedName>
</protein>
<gene>
    <name evidence="2" type="ORF">MONBRDRAFT_28133</name>
</gene>
<dbReference type="Proteomes" id="UP000001357">
    <property type="component" value="Unassembled WGS sequence"/>
</dbReference>
<sequence length="321" mass="34464">MSTQKAAGHHELVAALPMYDLPGLANAHDVWYQAIRRAFAKVSSQASVPDTKELPAELCRQPETLLEAASLNGHVLAPLYQTCGLPLVSGHRDIFRLVAVPHYDVDECRDGHYCSVIVARDDVRGNSPSDFHGCVAAVNGQDSLSGCIMLYAWLGAAAQHVRVVTTGAHASSLEHLRQRTHGACLAAIDAVTLALLCQEQGADEVLRGLRIVGHSPTALALPYVTSAVLADRDPSLVPRLQQALQQAAQDPDPAVVAARHRLHIARLEPAGPRFTFDTYRARILALERDIHAAWPPAPAADKGGSTSLDSPSTTTRWPVPP</sequence>
<evidence type="ECO:0000256" key="1">
    <source>
        <dbReference type="SAM" id="MobiDB-lite"/>
    </source>
</evidence>
<organism evidence="2 3">
    <name type="scientific">Monosiga brevicollis</name>
    <name type="common">Choanoflagellate</name>
    <dbReference type="NCBI Taxonomy" id="81824"/>
    <lineage>
        <taxon>Eukaryota</taxon>
        <taxon>Choanoflagellata</taxon>
        <taxon>Craspedida</taxon>
        <taxon>Salpingoecidae</taxon>
        <taxon>Monosiga</taxon>
    </lineage>
</organism>
<dbReference type="EMBL" id="CH991565">
    <property type="protein sequence ID" value="EDQ86550.1"/>
    <property type="molecule type" value="Genomic_DNA"/>
</dbReference>
<dbReference type="RefSeq" id="XP_001748663.1">
    <property type="nucleotide sequence ID" value="XM_001748611.1"/>
</dbReference>
<dbReference type="PANTHER" id="PTHR35841">
    <property type="entry name" value="PHOSPHONATES-BINDING PERIPLASMIC PROTEIN"/>
    <property type="match status" value="1"/>
</dbReference>
<dbReference type="PANTHER" id="PTHR35841:SF1">
    <property type="entry name" value="PHOSPHONATES-BINDING PERIPLASMIC PROTEIN"/>
    <property type="match status" value="1"/>
</dbReference>
<dbReference type="KEGG" id="mbr:MONBRDRAFT_28133"/>
<accession>A9V7A6</accession>
<dbReference type="Pfam" id="PF12974">
    <property type="entry name" value="Phosphonate-bd"/>
    <property type="match status" value="1"/>
</dbReference>
<evidence type="ECO:0000313" key="2">
    <source>
        <dbReference type="EMBL" id="EDQ86550.1"/>
    </source>
</evidence>